<feature type="region of interest" description="Disordered" evidence="1">
    <location>
        <begin position="33"/>
        <end position="81"/>
    </location>
</feature>
<gene>
    <name evidence="2" type="ORF">HIM_05465</name>
</gene>
<evidence type="ECO:0000313" key="2">
    <source>
        <dbReference type="EMBL" id="KJZ75271.1"/>
    </source>
</evidence>
<name>A0A0F7ZKI3_9HYPO</name>
<feature type="compositionally biased region" description="Basic and acidic residues" evidence="1">
    <location>
        <begin position="122"/>
        <end position="138"/>
    </location>
</feature>
<dbReference type="AlphaFoldDB" id="A0A0F7ZKI3"/>
<accession>A0A0F7ZKI3</accession>
<feature type="region of interest" description="Disordered" evidence="1">
    <location>
        <begin position="122"/>
        <end position="151"/>
    </location>
</feature>
<dbReference type="Proteomes" id="UP000054481">
    <property type="component" value="Unassembled WGS sequence"/>
</dbReference>
<keyword evidence="3" id="KW-1185">Reference proteome</keyword>
<dbReference type="EMBL" id="KQ030519">
    <property type="protein sequence ID" value="KJZ75271.1"/>
    <property type="molecule type" value="Genomic_DNA"/>
</dbReference>
<feature type="compositionally biased region" description="Basic and acidic residues" evidence="1">
    <location>
        <begin position="95"/>
        <end position="104"/>
    </location>
</feature>
<organism evidence="2 3">
    <name type="scientific">Hirsutella minnesotensis 3608</name>
    <dbReference type="NCBI Taxonomy" id="1043627"/>
    <lineage>
        <taxon>Eukaryota</taxon>
        <taxon>Fungi</taxon>
        <taxon>Dikarya</taxon>
        <taxon>Ascomycota</taxon>
        <taxon>Pezizomycotina</taxon>
        <taxon>Sordariomycetes</taxon>
        <taxon>Hypocreomycetidae</taxon>
        <taxon>Hypocreales</taxon>
        <taxon>Ophiocordycipitaceae</taxon>
        <taxon>Hirsutella</taxon>
    </lineage>
</organism>
<feature type="region of interest" description="Disordered" evidence="1">
    <location>
        <begin position="95"/>
        <end position="114"/>
    </location>
</feature>
<proteinExistence type="predicted"/>
<reference evidence="2 3" key="1">
    <citation type="journal article" date="2014" name="Genome Biol. Evol.">
        <title>Comparative genomics and transcriptomics analyses reveal divergent lifestyle features of nematode endoparasitic fungus Hirsutella minnesotensis.</title>
        <authorList>
            <person name="Lai Y."/>
            <person name="Liu K."/>
            <person name="Zhang X."/>
            <person name="Zhang X."/>
            <person name="Li K."/>
            <person name="Wang N."/>
            <person name="Shu C."/>
            <person name="Wu Y."/>
            <person name="Wang C."/>
            <person name="Bushley K.E."/>
            <person name="Xiang M."/>
            <person name="Liu X."/>
        </authorList>
    </citation>
    <scope>NUCLEOTIDE SEQUENCE [LARGE SCALE GENOMIC DNA]</scope>
    <source>
        <strain evidence="2 3">3608</strain>
    </source>
</reference>
<evidence type="ECO:0000313" key="3">
    <source>
        <dbReference type="Proteomes" id="UP000054481"/>
    </source>
</evidence>
<sequence length="151" mass="16741">MVIERVKPSRSQATTQVGLFGTPAFPAMLRGRLLDGRERRPGQRRQSWGRRLASPTTSQGPPQVTVRGRGHSSEGSVGQNHLWLIHPQRWQSGRLLEETERDSRSAAQGSLRGLRFDFARKAAAQEDSDRAQLHDKPKQRAAQSPKGVGDG</sequence>
<evidence type="ECO:0000256" key="1">
    <source>
        <dbReference type="SAM" id="MobiDB-lite"/>
    </source>
</evidence>
<protein>
    <submittedName>
        <fullName evidence="2">Uncharacterized protein</fullName>
    </submittedName>
</protein>